<evidence type="ECO:0000313" key="6">
    <source>
        <dbReference type="EMBL" id="SBO27890.1"/>
    </source>
</evidence>
<dbReference type="Gene3D" id="1.20.5.2950">
    <property type="match status" value="1"/>
</dbReference>
<keyword evidence="2" id="KW-0813">Transport</keyword>
<protein>
    <submittedName>
        <fullName evidence="6">Vacuolar ATP synthase subunit g, putative</fullName>
        <ecNumber evidence="6">3.6.3.14</ecNumber>
    </submittedName>
</protein>
<dbReference type="GO" id="GO:0000221">
    <property type="term" value="C:vacuolar proton-transporting V-type ATPase, V1 domain"/>
    <property type="evidence" value="ECO:0007669"/>
    <property type="project" value="TreeGrafter"/>
</dbReference>
<dbReference type="AlphaFoldDB" id="A0A193RB31"/>
<organism evidence="6 8">
    <name type="scientific">Plasmodium knowlesi (strain H)</name>
    <dbReference type="NCBI Taxonomy" id="5851"/>
    <lineage>
        <taxon>Eukaryota</taxon>
        <taxon>Sar</taxon>
        <taxon>Alveolata</taxon>
        <taxon>Apicomplexa</taxon>
        <taxon>Aconoidasida</taxon>
        <taxon>Haemosporida</taxon>
        <taxon>Plasmodiidae</taxon>
        <taxon>Plasmodium</taxon>
        <taxon>Plasmodium (Plasmodium)</taxon>
    </lineage>
</organism>
<evidence type="ECO:0000256" key="3">
    <source>
        <dbReference type="ARBA" id="ARBA00022781"/>
    </source>
</evidence>
<name>A0A193RB31_PLAKH</name>
<dbReference type="Proteomes" id="UP000182128">
    <property type="component" value="Unassembled WGS sequence"/>
</dbReference>
<dbReference type="InterPro" id="IPR005124">
    <property type="entry name" value="V-ATPase_G"/>
</dbReference>
<evidence type="ECO:0000256" key="2">
    <source>
        <dbReference type="ARBA" id="ARBA00022448"/>
    </source>
</evidence>
<evidence type="ECO:0000313" key="8">
    <source>
        <dbReference type="Proteomes" id="UP000182142"/>
    </source>
</evidence>
<dbReference type="PANTHER" id="PTHR12713:SF11">
    <property type="entry name" value="V-TYPE PROTON ATPASE SUBUNIT G"/>
    <property type="match status" value="1"/>
</dbReference>
<sequence length="184" mass="21172">MAQNKGSNQLIQQLLKAEEEADLVIKKAKDVRAKMLKEAETTATEELKIFRAKEKERLNKGHKEVMCRQSITMWKYYCTDTACAYTSADITFPLFIICALYYVDGRTHVLVHPLITIPLPSLFSTPQKTTAEDEAVTLIEQNTKEEIKKYKELFKKNKEQVAQFVFDKVFNVDLTIPDCTQKSL</sequence>
<dbReference type="GO" id="GO:0046961">
    <property type="term" value="F:proton-transporting ATPase activity, rotational mechanism"/>
    <property type="evidence" value="ECO:0007669"/>
    <property type="project" value="InterPro"/>
</dbReference>
<evidence type="ECO:0000313" key="7">
    <source>
        <dbReference type="Proteomes" id="UP000182128"/>
    </source>
</evidence>
<evidence type="ECO:0000256" key="1">
    <source>
        <dbReference type="ARBA" id="ARBA00010066"/>
    </source>
</evidence>
<keyword evidence="6" id="KW-0378">Hydrolase</keyword>
<keyword evidence="3" id="KW-0375">Hydrogen ion transport</keyword>
<dbReference type="EC" id="3.6.3.14" evidence="6"/>
<reference evidence="6" key="1">
    <citation type="submission" date="2016-05" db="EMBL/GenBank/DDBJ databases">
        <authorList>
            <person name="Lavstsen T."/>
            <person name="Jespersen J.S."/>
        </authorList>
    </citation>
    <scope>NUCLEOTIDE SEQUENCE [LARGE SCALE GENOMIC DNA]</scope>
</reference>
<dbReference type="EMBL" id="CWHR02000013">
    <property type="protein sequence ID" value="SBO27890.1"/>
    <property type="molecule type" value="Genomic_DNA"/>
</dbReference>
<reference evidence="7 8" key="2">
    <citation type="submission" date="2016-05" db="EMBL/GenBank/DDBJ databases">
        <authorList>
            <person name="Sharaf H."/>
        </authorList>
    </citation>
    <scope>NUCLEOTIDE SEQUENCE [LARGE SCALE GENOMIC DNA]</scope>
    <source>
        <strain evidence="7 8">H</strain>
    </source>
</reference>
<dbReference type="PANTHER" id="PTHR12713">
    <property type="entry name" value="VACUOLAR ATP SYNTHASE SUBUNIT G"/>
    <property type="match status" value="1"/>
</dbReference>
<gene>
    <name evidence="5" type="ORF">PKNA1_C2_1205600</name>
    <name evidence="6" type="ORF">PKNA1_H1_1205600</name>
</gene>
<dbReference type="Proteomes" id="UP000182142">
    <property type="component" value="Unassembled WGS sequence"/>
</dbReference>
<evidence type="ECO:0000256" key="4">
    <source>
        <dbReference type="ARBA" id="ARBA00023065"/>
    </source>
</evidence>
<comment type="similarity">
    <text evidence="1">Belongs to the V-ATPase G subunit family.</text>
</comment>
<dbReference type="EMBL" id="CWHQ02000013">
    <property type="protein sequence ID" value="SBO24970.1"/>
    <property type="molecule type" value="Genomic_DNA"/>
</dbReference>
<proteinExistence type="inferred from homology"/>
<accession>A0A193RB31</accession>
<keyword evidence="4" id="KW-0406">Ion transport</keyword>
<dbReference type="GO" id="GO:0016887">
    <property type="term" value="F:ATP hydrolysis activity"/>
    <property type="evidence" value="ECO:0007669"/>
    <property type="project" value="TreeGrafter"/>
</dbReference>
<dbReference type="Pfam" id="PF03179">
    <property type="entry name" value="V-ATPase_G"/>
    <property type="match status" value="1"/>
</dbReference>
<evidence type="ECO:0000313" key="5">
    <source>
        <dbReference type="EMBL" id="SBO24970.1"/>
    </source>
</evidence>